<dbReference type="EMBL" id="JANFZH010000001">
    <property type="protein sequence ID" value="MCQ4838377.1"/>
    <property type="molecule type" value="Genomic_DNA"/>
</dbReference>
<dbReference type="SUPFAM" id="SSF52172">
    <property type="entry name" value="CheY-like"/>
    <property type="match status" value="1"/>
</dbReference>
<evidence type="ECO:0000313" key="6">
    <source>
        <dbReference type="EMBL" id="MCQ4838377.1"/>
    </source>
</evidence>
<accession>A0ABT1RUN3</accession>
<reference evidence="6 7" key="1">
    <citation type="submission" date="2022-06" db="EMBL/GenBank/DDBJ databases">
        <title>Isolation of gut microbiota from human fecal samples.</title>
        <authorList>
            <person name="Pamer E.G."/>
            <person name="Barat B."/>
            <person name="Waligurski E."/>
            <person name="Medina S."/>
            <person name="Paddock L."/>
            <person name="Mostad J."/>
        </authorList>
    </citation>
    <scope>NUCLEOTIDE SEQUENCE [LARGE SCALE GENOMIC DNA]</scope>
    <source>
        <strain evidence="6 7">DFI.9.73</strain>
    </source>
</reference>
<dbReference type="Gene3D" id="2.40.50.1020">
    <property type="entry name" value="LytTr DNA-binding domain"/>
    <property type="match status" value="1"/>
</dbReference>
<dbReference type="SMART" id="SM00850">
    <property type="entry name" value="LytTR"/>
    <property type="match status" value="1"/>
</dbReference>
<proteinExistence type="predicted"/>
<dbReference type="PANTHER" id="PTHR37299:SF1">
    <property type="entry name" value="STAGE 0 SPORULATION PROTEIN A HOMOLOG"/>
    <property type="match status" value="1"/>
</dbReference>
<evidence type="ECO:0000256" key="2">
    <source>
        <dbReference type="ARBA" id="ARBA00024867"/>
    </source>
</evidence>
<dbReference type="PROSITE" id="PS50930">
    <property type="entry name" value="HTH_LYTTR"/>
    <property type="match status" value="1"/>
</dbReference>
<dbReference type="InterPro" id="IPR007492">
    <property type="entry name" value="LytTR_DNA-bd_dom"/>
</dbReference>
<evidence type="ECO:0000259" key="5">
    <source>
        <dbReference type="PROSITE" id="PS50930"/>
    </source>
</evidence>
<dbReference type="Proteomes" id="UP001524473">
    <property type="component" value="Unassembled WGS sequence"/>
</dbReference>
<organism evidence="6 7">
    <name type="scientific">Neglectibacter timonensis</name>
    <dbReference type="NCBI Taxonomy" id="1776382"/>
    <lineage>
        <taxon>Bacteria</taxon>
        <taxon>Bacillati</taxon>
        <taxon>Bacillota</taxon>
        <taxon>Clostridia</taxon>
        <taxon>Eubacteriales</taxon>
        <taxon>Oscillospiraceae</taxon>
        <taxon>Neglectibacter</taxon>
    </lineage>
</organism>
<evidence type="ECO:0000256" key="1">
    <source>
        <dbReference type="ARBA" id="ARBA00018672"/>
    </source>
</evidence>
<dbReference type="InterPro" id="IPR001789">
    <property type="entry name" value="Sig_transdc_resp-reg_receiver"/>
</dbReference>
<dbReference type="PROSITE" id="PS50110">
    <property type="entry name" value="RESPONSE_REGULATORY"/>
    <property type="match status" value="1"/>
</dbReference>
<sequence length="240" mass="27063">MLHIAVCDGECDGLRKSAQWIQRYLDLRSGVHARLFFFTQLQELLADIRRYDICLLSDHASGADSLKAAWQLKEKNPGMALAFFAGTVNPEAAMEAYRLGAVQYLVRPKEESEMFRLLDRMLEEGDWKSAKHIPFNSTEGVVNLRLSDVLYGKSNGHRVSFFLRGGQVSRSKCLRISFSDIVEPLLQNGFLRCHDSYVVNSAYAVRLTPEGLLLVDGTVVPVSTKKRAAIREEFRNAECC</sequence>
<feature type="domain" description="HTH LytTR-type" evidence="5">
    <location>
        <begin position="133"/>
        <end position="236"/>
    </location>
</feature>
<evidence type="ECO:0000256" key="3">
    <source>
        <dbReference type="PROSITE-ProRule" id="PRU00169"/>
    </source>
</evidence>
<dbReference type="InterPro" id="IPR046947">
    <property type="entry name" value="LytR-like"/>
</dbReference>
<dbReference type="RefSeq" id="WP_066863634.1">
    <property type="nucleotide sequence ID" value="NZ_CABKVV010000013.1"/>
</dbReference>
<dbReference type="PANTHER" id="PTHR37299">
    <property type="entry name" value="TRANSCRIPTIONAL REGULATOR-RELATED"/>
    <property type="match status" value="1"/>
</dbReference>
<protein>
    <recommendedName>
        <fullName evidence="1">Stage 0 sporulation protein A homolog</fullName>
    </recommendedName>
</protein>
<keyword evidence="7" id="KW-1185">Reference proteome</keyword>
<feature type="domain" description="Response regulatory" evidence="4">
    <location>
        <begin position="3"/>
        <end position="122"/>
    </location>
</feature>
<dbReference type="InterPro" id="IPR011006">
    <property type="entry name" value="CheY-like_superfamily"/>
</dbReference>
<gene>
    <name evidence="6" type="ORF">NE695_00435</name>
</gene>
<name>A0ABT1RUN3_9FIRM</name>
<comment type="caution">
    <text evidence="6">The sequence shown here is derived from an EMBL/GenBank/DDBJ whole genome shotgun (WGS) entry which is preliminary data.</text>
</comment>
<comment type="function">
    <text evidence="2">May play the central regulatory role in sporulation. It may be an element of the effector pathway responsible for the activation of sporulation genes in response to nutritional stress. Spo0A may act in concert with spo0H (a sigma factor) to control the expression of some genes that are critical to the sporulation process.</text>
</comment>
<dbReference type="GeneID" id="90532334"/>
<dbReference type="Pfam" id="PF04397">
    <property type="entry name" value="LytTR"/>
    <property type="match status" value="1"/>
</dbReference>
<evidence type="ECO:0000313" key="7">
    <source>
        <dbReference type="Proteomes" id="UP001524473"/>
    </source>
</evidence>
<comment type="caution">
    <text evidence="3">Lacks conserved residue(s) required for the propagation of feature annotation.</text>
</comment>
<dbReference type="Gene3D" id="3.40.50.2300">
    <property type="match status" value="1"/>
</dbReference>
<evidence type="ECO:0000259" key="4">
    <source>
        <dbReference type="PROSITE" id="PS50110"/>
    </source>
</evidence>